<dbReference type="EMBL" id="SJKB01000057">
    <property type="protein sequence ID" value="TCC44365.1"/>
    <property type="molecule type" value="Genomic_DNA"/>
</dbReference>
<evidence type="ECO:0000313" key="3">
    <source>
        <dbReference type="Proteomes" id="UP000291144"/>
    </source>
</evidence>
<feature type="non-terminal residue" evidence="2">
    <location>
        <position position="139"/>
    </location>
</feature>
<reference evidence="2 3" key="1">
    <citation type="submission" date="2019-02" db="EMBL/GenBank/DDBJ databases">
        <title>Kribbella capetownensis sp. nov. and Kribbella speibonae sp. nov., isolated from soil.</title>
        <authorList>
            <person name="Curtis S.M."/>
            <person name="Norton I."/>
            <person name="Everest G.J."/>
            <person name="Meyers P.R."/>
        </authorList>
    </citation>
    <scope>NUCLEOTIDE SEQUENCE [LARGE SCALE GENOMIC DNA]</scope>
    <source>
        <strain evidence="2 3">NRRL B-24813</strain>
    </source>
</reference>
<dbReference type="InterPro" id="IPR012312">
    <property type="entry name" value="Hemerythrin-like"/>
</dbReference>
<evidence type="ECO:0000313" key="2">
    <source>
        <dbReference type="EMBL" id="TCC44365.1"/>
    </source>
</evidence>
<dbReference type="Pfam" id="PF01814">
    <property type="entry name" value="Hemerythrin"/>
    <property type="match status" value="1"/>
</dbReference>
<dbReference type="Gene3D" id="1.20.120.520">
    <property type="entry name" value="nmb1532 protein domain like"/>
    <property type="match status" value="1"/>
</dbReference>
<accession>A0A4R0JQR3</accession>
<gene>
    <name evidence="2" type="ORF">E0H73_45605</name>
</gene>
<feature type="domain" description="Hemerythrin-like" evidence="1">
    <location>
        <begin position="12"/>
        <end position="129"/>
    </location>
</feature>
<dbReference type="CDD" id="cd12108">
    <property type="entry name" value="Hr-like"/>
    <property type="match status" value="1"/>
</dbReference>
<protein>
    <submittedName>
        <fullName evidence="2">Hemerythrin domain-containing protein</fullName>
    </submittedName>
</protein>
<sequence length="139" mass="15765">MASTGGSTDQDVIDVLTEDHREVRELTNQISTSSDADERRDLTDQLIAELVRHSVAEEMYVYPAMRDHLPDGVQAVEHDTKEHKELETLMKQLESADAGTTEFEDTLRQLQQVLVDHIQDEETEQFPQLRAHLPAATLV</sequence>
<dbReference type="RefSeq" id="WP_131367567.1">
    <property type="nucleotide sequence ID" value="NZ_SJKB01000057.1"/>
</dbReference>
<dbReference type="Proteomes" id="UP000291144">
    <property type="component" value="Unassembled WGS sequence"/>
</dbReference>
<comment type="caution">
    <text evidence="2">The sequence shown here is derived from an EMBL/GenBank/DDBJ whole genome shotgun (WGS) entry which is preliminary data.</text>
</comment>
<name>A0A4R0JQR3_9ACTN</name>
<dbReference type="AlphaFoldDB" id="A0A4R0JQR3"/>
<proteinExistence type="predicted"/>
<dbReference type="OrthoDB" id="5183396at2"/>
<organism evidence="2 3">
    <name type="scientific">Kribbella pittospori</name>
    <dbReference type="NCBI Taxonomy" id="722689"/>
    <lineage>
        <taxon>Bacteria</taxon>
        <taxon>Bacillati</taxon>
        <taxon>Actinomycetota</taxon>
        <taxon>Actinomycetes</taxon>
        <taxon>Propionibacteriales</taxon>
        <taxon>Kribbellaceae</taxon>
        <taxon>Kribbella</taxon>
    </lineage>
</organism>
<dbReference type="PANTHER" id="PTHR35585:SF1">
    <property type="entry name" value="HHE DOMAIN PROTEIN (AFU_ORTHOLOGUE AFUA_4G00730)"/>
    <property type="match status" value="1"/>
</dbReference>
<keyword evidence="3" id="KW-1185">Reference proteome</keyword>
<evidence type="ECO:0000259" key="1">
    <source>
        <dbReference type="Pfam" id="PF01814"/>
    </source>
</evidence>
<dbReference type="PANTHER" id="PTHR35585">
    <property type="entry name" value="HHE DOMAIN PROTEIN (AFU_ORTHOLOGUE AFUA_4G00730)"/>
    <property type="match status" value="1"/>
</dbReference>